<reference evidence="3 4" key="1">
    <citation type="submission" date="2018-11" db="EMBL/GenBank/DDBJ databases">
        <title>Complete genome sequence of Paenibacillus baekrokdamisoli strain KCTC 33723.</title>
        <authorList>
            <person name="Kang S.W."/>
            <person name="Lee K.C."/>
            <person name="Kim K.K."/>
            <person name="Kim J.S."/>
            <person name="Kim D.S."/>
            <person name="Ko S.H."/>
            <person name="Yang S.H."/>
            <person name="Lee J.S."/>
        </authorList>
    </citation>
    <scope>NUCLEOTIDE SEQUENCE [LARGE SCALE GENOMIC DNA]</scope>
    <source>
        <strain evidence="3 4">KCTC 33723</strain>
    </source>
</reference>
<proteinExistence type="predicted"/>
<protein>
    <submittedName>
        <fullName evidence="3">Uncharacterized protein</fullName>
    </submittedName>
</protein>
<organism evidence="3 4">
    <name type="scientific">Paenibacillus baekrokdamisoli</name>
    <dbReference type="NCBI Taxonomy" id="1712516"/>
    <lineage>
        <taxon>Bacteria</taxon>
        <taxon>Bacillati</taxon>
        <taxon>Bacillota</taxon>
        <taxon>Bacilli</taxon>
        <taxon>Bacillales</taxon>
        <taxon>Paenibacillaceae</taxon>
        <taxon>Paenibacillus</taxon>
    </lineage>
</organism>
<feature type="signal peptide" evidence="2">
    <location>
        <begin position="1"/>
        <end position="32"/>
    </location>
</feature>
<evidence type="ECO:0000313" key="4">
    <source>
        <dbReference type="Proteomes" id="UP000275368"/>
    </source>
</evidence>
<feature type="compositionally biased region" description="Low complexity" evidence="1">
    <location>
        <begin position="90"/>
        <end position="104"/>
    </location>
</feature>
<dbReference type="KEGG" id="pbk:Back11_07140"/>
<evidence type="ECO:0000256" key="1">
    <source>
        <dbReference type="SAM" id="MobiDB-lite"/>
    </source>
</evidence>
<dbReference type="Proteomes" id="UP000275368">
    <property type="component" value="Chromosome"/>
</dbReference>
<evidence type="ECO:0000313" key="3">
    <source>
        <dbReference type="EMBL" id="BBH19369.1"/>
    </source>
</evidence>
<feature type="compositionally biased region" description="Polar residues" evidence="1">
    <location>
        <begin position="52"/>
        <end position="66"/>
    </location>
</feature>
<keyword evidence="4" id="KW-1185">Reference proteome</keyword>
<evidence type="ECO:0000256" key="2">
    <source>
        <dbReference type="SAM" id="SignalP"/>
    </source>
</evidence>
<dbReference type="AlphaFoldDB" id="A0A3G9J8J9"/>
<dbReference type="EMBL" id="AP019308">
    <property type="protein sequence ID" value="BBH19369.1"/>
    <property type="molecule type" value="Genomic_DNA"/>
</dbReference>
<feature type="chain" id="PRO_5043489940" evidence="2">
    <location>
        <begin position="33"/>
        <end position="240"/>
    </location>
</feature>
<name>A0A3G9J8J9_9BACL</name>
<keyword evidence="2" id="KW-0732">Signal</keyword>
<gene>
    <name evidence="3" type="ORF">Back11_07140</name>
</gene>
<sequence length="240" mass="25668">MISNSTPMSVRLALIAVLSLTLSGCQISLPYAKETVKTTKKPDSGNAVAVSNHVSDSPQKSFNNKDSSGEVPFVNAVANETKPNASDAQTESTTASGKSASSSTAKEEKKWDPKAPRLHGIAIGDTKASIDKLGKATDTYTLEDEDETLTINEYDTFSVGFGKNKKVKFVEVFDRKAVTDLNGLRVGDNESAAVKALGKPDTHTTSVLAYKAKGSMLKLDLDPDHNDIISIKLFLNTEKA</sequence>
<accession>A0A3G9J8J9</accession>
<feature type="region of interest" description="Disordered" evidence="1">
    <location>
        <begin position="36"/>
        <end position="113"/>
    </location>
</feature>